<evidence type="ECO:0000256" key="3">
    <source>
        <dbReference type="ARBA" id="ARBA00022527"/>
    </source>
</evidence>
<evidence type="ECO:0000256" key="13">
    <source>
        <dbReference type="ARBA" id="ARBA00047899"/>
    </source>
</evidence>
<dbReference type="EMBL" id="JABEZV010000013">
    <property type="protein sequence ID" value="MBA0727136.1"/>
    <property type="molecule type" value="Genomic_DNA"/>
</dbReference>
<keyword evidence="8" id="KW-0418">Kinase</keyword>
<name>A0A7J9ASP3_9ROSI</name>
<organism evidence="16 17">
    <name type="scientific">Gossypium laxum</name>
    <dbReference type="NCBI Taxonomy" id="34288"/>
    <lineage>
        <taxon>Eukaryota</taxon>
        <taxon>Viridiplantae</taxon>
        <taxon>Streptophyta</taxon>
        <taxon>Embryophyta</taxon>
        <taxon>Tracheophyta</taxon>
        <taxon>Spermatophyta</taxon>
        <taxon>Magnoliopsida</taxon>
        <taxon>eudicotyledons</taxon>
        <taxon>Gunneridae</taxon>
        <taxon>Pentapetalae</taxon>
        <taxon>rosids</taxon>
        <taxon>malvids</taxon>
        <taxon>Malvales</taxon>
        <taxon>Malvaceae</taxon>
        <taxon>Malvoideae</taxon>
        <taxon>Gossypium</taxon>
    </lineage>
</organism>
<feature type="domain" description="Protein kinase" evidence="15">
    <location>
        <begin position="1"/>
        <end position="181"/>
    </location>
</feature>
<sequence length="181" mass="20829">DGRHVAVKILNNSQSNGEEFINEKFIFQERKDRLLNWDKLYQIAVGIARGLEYLHRGCSTRILHFDIKPHNILLDDEFVPKISDFGLAKLCLEKESAISMTGARGTAGYIAPEVFSRNFGRVSHKSDVYSYGMMVLEMVGGRKNISVEVDRTSEIYFPYWIYNRIELDEELGLEDIESEDD</sequence>
<gene>
    <name evidence="16" type="ORF">Golax_000153</name>
</gene>
<proteinExistence type="predicted"/>
<keyword evidence="9" id="KW-0067">ATP-binding</keyword>
<keyword evidence="11" id="KW-0472">Membrane</keyword>
<dbReference type="Proteomes" id="UP000593574">
    <property type="component" value="Unassembled WGS sequence"/>
</dbReference>
<evidence type="ECO:0000256" key="2">
    <source>
        <dbReference type="ARBA" id="ARBA00012513"/>
    </source>
</evidence>
<feature type="non-terminal residue" evidence="16">
    <location>
        <position position="1"/>
    </location>
</feature>
<keyword evidence="7" id="KW-0547">Nucleotide-binding</keyword>
<evidence type="ECO:0000256" key="5">
    <source>
        <dbReference type="ARBA" id="ARBA00022692"/>
    </source>
</evidence>
<comment type="caution">
    <text evidence="16">The sequence shown here is derived from an EMBL/GenBank/DDBJ whole genome shotgun (WGS) entry which is preliminary data.</text>
</comment>
<dbReference type="EC" id="2.7.11.1" evidence="2"/>
<dbReference type="SUPFAM" id="SSF56112">
    <property type="entry name" value="Protein kinase-like (PK-like)"/>
    <property type="match status" value="1"/>
</dbReference>
<keyword evidence="6" id="KW-0732">Signal</keyword>
<evidence type="ECO:0000256" key="4">
    <source>
        <dbReference type="ARBA" id="ARBA00022679"/>
    </source>
</evidence>
<evidence type="ECO:0000256" key="10">
    <source>
        <dbReference type="ARBA" id="ARBA00022989"/>
    </source>
</evidence>
<evidence type="ECO:0000256" key="11">
    <source>
        <dbReference type="ARBA" id="ARBA00023136"/>
    </source>
</evidence>
<evidence type="ECO:0000256" key="14">
    <source>
        <dbReference type="ARBA" id="ARBA00048679"/>
    </source>
</evidence>
<dbReference type="PROSITE" id="PS00108">
    <property type="entry name" value="PROTEIN_KINASE_ST"/>
    <property type="match status" value="1"/>
</dbReference>
<keyword evidence="17" id="KW-1185">Reference proteome</keyword>
<evidence type="ECO:0000256" key="9">
    <source>
        <dbReference type="ARBA" id="ARBA00022840"/>
    </source>
</evidence>
<keyword evidence="5" id="KW-0812">Transmembrane</keyword>
<dbReference type="GO" id="GO:0005524">
    <property type="term" value="F:ATP binding"/>
    <property type="evidence" value="ECO:0007669"/>
    <property type="project" value="UniProtKB-KW"/>
</dbReference>
<keyword evidence="12" id="KW-0325">Glycoprotein</keyword>
<dbReference type="Gene3D" id="1.10.510.10">
    <property type="entry name" value="Transferase(Phosphotransferase) domain 1"/>
    <property type="match status" value="1"/>
</dbReference>
<protein>
    <recommendedName>
        <fullName evidence="2">non-specific serine/threonine protein kinase</fullName>
        <ecNumber evidence="2">2.7.11.1</ecNumber>
    </recommendedName>
</protein>
<comment type="catalytic activity">
    <reaction evidence="14">
        <text>L-seryl-[protein] + ATP = O-phospho-L-seryl-[protein] + ADP + H(+)</text>
        <dbReference type="Rhea" id="RHEA:17989"/>
        <dbReference type="Rhea" id="RHEA-COMP:9863"/>
        <dbReference type="Rhea" id="RHEA-COMP:11604"/>
        <dbReference type="ChEBI" id="CHEBI:15378"/>
        <dbReference type="ChEBI" id="CHEBI:29999"/>
        <dbReference type="ChEBI" id="CHEBI:30616"/>
        <dbReference type="ChEBI" id="CHEBI:83421"/>
        <dbReference type="ChEBI" id="CHEBI:456216"/>
        <dbReference type="EC" id="2.7.11.1"/>
    </reaction>
</comment>
<keyword evidence="10" id="KW-1133">Transmembrane helix</keyword>
<dbReference type="AlphaFoldDB" id="A0A7J9ASP3"/>
<evidence type="ECO:0000256" key="8">
    <source>
        <dbReference type="ARBA" id="ARBA00022777"/>
    </source>
</evidence>
<evidence type="ECO:0000256" key="7">
    <source>
        <dbReference type="ARBA" id="ARBA00022741"/>
    </source>
</evidence>
<dbReference type="InterPro" id="IPR008271">
    <property type="entry name" value="Ser/Thr_kinase_AS"/>
</dbReference>
<evidence type="ECO:0000313" key="16">
    <source>
        <dbReference type="EMBL" id="MBA0727136.1"/>
    </source>
</evidence>
<keyword evidence="3" id="KW-0723">Serine/threonine-protein kinase</keyword>
<comment type="catalytic activity">
    <reaction evidence="13">
        <text>L-threonyl-[protein] + ATP = O-phospho-L-threonyl-[protein] + ADP + H(+)</text>
        <dbReference type="Rhea" id="RHEA:46608"/>
        <dbReference type="Rhea" id="RHEA-COMP:11060"/>
        <dbReference type="Rhea" id="RHEA-COMP:11605"/>
        <dbReference type="ChEBI" id="CHEBI:15378"/>
        <dbReference type="ChEBI" id="CHEBI:30013"/>
        <dbReference type="ChEBI" id="CHEBI:30616"/>
        <dbReference type="ChEBI" id="CHEBI:61977"/>
        <dbReference type="ChEBI" id="CHEBI:456216"/>
        <dbReference type="EC" id="2.7.11.1"/>
    </reaction>
</comment>
<dbReference type="Pfam" id="PF00069">
    <property type="entry name" value="Pkinase"/>
    <property type="match status" value="1"/>
</dbReference>
<evidence type="ECO:0000256" key="1">
    <source>
        <dbReference type="ARBA" id="ARBA00004479"/>
    </source>
</evidence>
<dbReference type="SMART" id="SM00220">
    <property type="entry name" value="S_TKc"/>
    <property type="match status" value="1"/>
</dbReference>
<evidence type="ECO:0000256" key="12">
    <source>
        <dbReference type="ARBA" id="ARBA00023180"/>
    </source>
</evidence>
<dbReference type="InterPro" id="IPR011009">
    <property type="entry name" value="Kinase-like_dom_sf"/>
</dbReference>
<accession>A0A7J9ASP3</accession>
<dbReference type="FunFam" id="1.10.510.10:FF:001023">
    <property type="entry name" value="Os07g0541700 protein"/>
    <property type="match status" value="1"/>
</dbReference>
<dbReference type="PROSITE" id="PS50011">
    <property type="entry name" value="PROTEIN_KINASE_DOM"/>
    <property type="match status" value="1"/>
</dbReference>
<evidence type="ECO:0000256" key="6">
    <source>
        <dbReference type="ARBA" id="ARBA00022729"/>
    </source>
</evidence>
<dbReference type="InterPro" id="IPR000719">
    <property type="entry name" value="Prot_kinase_dom"/>
</dbReference>
<comment type="subcellular location">
    <subcellularLocation>
        <location evidence="1">Membrane</location>
        <topology evidence="1">Single-pass type I membrane protein</topology>
    </subcellularLocation>
</comment>
<dbReference type="PANTHER" id="PTHR27009">
    <property type="entry name" value="RUST RESISTANCE KINASE LR10-RELATED"/>
    <property type="match status" value="1"/>
</dbReference>
<dbReference type="InterPro" id="IPR045874">
    <property type="entry name" value="LRK10/LRL21-25-like"/>
</dbReference>
<feature type="non-terminal residue" evidence="16">
    <location>
        <position position="181"/>
    </location>
</feature>
<evidence type="ECO:0000313" key="17">
    <source>
        <dbReference type="Proteomes" id="UP000593574"/>
    </source>
</evidence>
<keyword evidence="4" id="KW-0808">Transferase</keyword>
<evidence type="ECO:0000259" key="15">
    <source>
        <dbReference type="PROSITE" id="PS50011"/>
    </source>
</evidence>
<dbReference type="GO" id="GO:0004674">
    <property type="term" value="F:protein serine/threonine kinase activity"/>
    <property type="evidence" value="ECO:0007669"/>
    <property type="project" value="UniProtKB-KW"/>
</dbReference>
<reference evidence="16 17" key="1">
    <citation type="journal article" date="2019" name="Genome Biol. Evol.">
        <title>Insights into the evolution of the New World diploid cottons (Gossypium, subgenus Houzingenia) based on genome sequencing.</title>
        <authorList>
            <person name="Grover C.E."/>
            <person name="Arick M.A. 2nd"/>
            <person name="Thrash A."/>
            <person name="Conover J.L."/>
            <person name="Sanders W.S."/>
            <person name="Peterson D.G."/>
            <person name="Frelichowski J.E."/>
            <person name="Scheffler J.A."/>
            <person name="Scheffler B.E."/>
            <person name="Wendel J.F."/>
        </authorList>
    </citation>
    <scope>NUCLEOTIDE SEQUENCE [LARGE SCALE GENOMIC DNA]</scope>
    <source>
        <strain evidence="16">4</strain>
        <tissue evidence="16">Leaf</tissue>
    </source>
</reference>
<dbReference type="GO" id="GO:0016020">
    <property type="term" value="C:membrane"/>
    <property type="evidence" value="ECO:0007669"/>
    <property type="project" value="UniProtKB-SubCell"/>
</dbReference>